<protein>
    <recommendedName>
        <fullName evidence="3">G-protein coupled receptors family 1 profile domain-containing protein</fullName>
    </recommendedName>
</protein>
<name>A0A0E9UMK7_ANGAN</name>
<organism evidence="2">
    <name type="scientific">Anguilla anguilla</name>
    <name type="common">European freshwater eel</name>
    <name type="synonym">Muraena anguilla</name>
    <dbReference type="NCBI Taxonomy" id="7936"/>
    <lineage>
        <taxon>Eukaryota</taxon>
        <taxon>Metazoa</taxon>
        <taxon>Chordata</taxon>
        <taxon>Craniata</taxon>
        <taxon>Vertebrata</taxon>
        <taxon>Euteleostomi</taxon>
        <taxon>Actinopterygii</taxon>
        <taxon>Neopterygii</taxon>
        <taxon>Teleostei</taxon>
        <taxon>Anguilliformes</taxon>
        <taxon>Anguillidae</taxon>
        <taxon>Anguilla</taxon>
    </lineage>
</organism>
<evidence type="ECO:0000256" key="1">
    <source>
        <dbReference type="SAM" id="SignalP"/>
    </source>
</evidence>
<proteinExistence type="predicted"/>
<reference evidence="2" key="2">
    <citation type="journal article" date="2015" name="Fish Shellfish Immunol.">
        <title>Early steps in the European eel (Anguilla anguilla)-Vibrio vulnificus interaction in the gills: Role of the RtxA13 toxin.</title>
        <authorList>
            <person name="Callol A."/>
            <person name="Pajuelo D."/>
            <person name="Ebbesson L."/>
            <person name="Teles M."/>
            <person name="MacKenzie S."/>
            <person name="Amaro C."/>
        </authorList>
    </citation>
    <scope>NUCLEOTIDE SEQUENCE</scope>
</reference>
<dbReference type="EMBL" id="GBXM01042117">
    <property type="protein sequence ID" value="JAH66460.1"/>
    <property type="molecule type" value="Transcribed_RNA"/>
</dbReference>
<keyword evidence="1" id="KW-0732">Signal</keyword>
<evidence type="ECO:0000313" key="2">
    <source>
        <dbReference type="EMBL" id="JAH66460.1"/>
    </source>
</evidence>
<dbReference type="AlphaFoldDB" id="A0A0E9UMK7"/>
<reference evidence="2" key="1">
    <citation type="submission" date="2014-11" db="EMBL/GenBank/DDBJ databases">
        <authorList>
            <person name="Amaro Gonzalez C."/>
        </authorList>
    </citation>
    <scope>NUCLEOTIDE SEQUENCE</scope>
</reference>
<evidence type="ECO:0008006" key="3">
    <source>
        <dbReference type="Google" id="ProtNLM"/>
    </source>
</evidence>
<feature type="signal peptide" evidence="1">
    <location>
        <begin position="1"/>
        <end position="21"/>
    </location>
</feature>
<feature type="chain" id="PRO_5002433287" description="G-protein coupled receptors family 1 profile domain-containing protein" evidence="1">
    <location>
        <begin position="22"/>
        <end position="47"/>
    </location>
</feature>
<accession>A0A0E9UMK7</accession>
<sequence length="47" mass="5381">MCCVLVAITRLTLILIRLMFCRKSQQNLHSKIFSWLQIAAANTFLLG</sequence>